<dbReference type="SMART" id="SM00052">
    <property type="entry name" value="EAL"/>
    <property type="match status" value="1"/>
</dbReference>
<dbReference type="SUPFAM" id="SSF141868">
    <property type="entry name" value="EAL domain-like"/>
    <property type="match status" value="1"/>
</dbReference>
<dbReference type="FunFam" id="3.30.70.270:FF:000001">
    <property type="entry name" value="Diguanylate cyclase domain protein"/>
    <property type="match status" value="1"/>
</dbReference>
<feature type="domain" description="EAL" evidence="3">
    <location>
        <begin position="1120"/>
        <end position="1369"/>
    </location>
</feature>
<feature type="domain" description="PAS" evidence="1">
    <location>
        <begin position="571"/>
        <end position="618"/>
    </location>
</feature>
<dbReference type="InterPro" id="IPR000014">
    <property type="entry name" value="PAS"/>
</dbReference>
<dbReference type="RefSeq" id="WP_097108466.1">
    <property type="nucleotide sequence ID" value="NZ_OCPC01000004.1"/>
</dbReference>
<dbReference type="NCBIfam" id="TIGR00229">
    <property type="entry name" value="sensory_box"/>
    <property type="match status" value="4"/>
</dbReference>
<feature type="domain" description="PAS" evidence="1">
    <location>
        <begin position="814"/>
        <end position="887"/>
    </location>
</feature>
<dbReference type="PROSITE" id="PS50883">
    <property type="entry name" value="EAL"/>
    <property type="match status" value="1"/>
</dbReference>
<name>A0A286ICX0_9HYPH</name>
<dbReference type="Pfam" id="PF00989">
    <property type="entry name" value="PAS"/>
    <property type="match status" value="2"/>
</dbReference>
<dbReference type="InterPro" id="IPR013767">
    <property type="entry name" value="PAS_fold"/>
</dbReference>
<dbReference type="PROSITE" id="PS50112">
    <property type="entry name" value="PAS"/>
    <property type="match status" value="4"/>
</dbReference>
<evidence type="ECO:0000313" key="6">
    <source>
        <dbReference type="Proteomes" id="UP000219465"/>
    </source>
</evidence>
<dbReference type="PANTHER" id="PTHR44757">
    <property type="entry name" value="DIGUANYLATE CYCLASE DGCP"/>
    <property type="match status" value="1"/>
</dbReference>
<dbReference type="GO" id="GO:0006355">
    <property type="term" value="P:regulation of DNA-templated transcription"/>
    <property type="evidence" value="ECO:0007669"/>
    <property type="project" value="InterPro"/>
</dbReference>
<dbReference type="Gene3D" id="3.30.70.270">
    <property type="match status" value="1"/>
</dbReference>
<evidence type="ECO:0000259" key="4">
    <source>
        <dbReference type="PROSITE" id="PS50887"/>
    </source>
</evidence>
<feature type="domain" description="PAS" evidence="1">
    <location>
        <begin position="174"/>
        <end position="230"/>
    </location>
</feature>
<evidence type="ECO:0000259" key="2">
    <source>
        <dbReference type="PROSITE" id="PS50113"/>
    </source>
</evidence>
<dbReference type="PANTHER" id="PTHR44757:SF4">
    <property type="entry name" value="DIGUANYLATE CYCLASE DGCE-RELATED"/>
    <property type="match status" value="1"/>
</dbReference>
<dbReference type="OrthoDB" id="9814202at2"/>
<accession>A0A286ICX0</accession>
<dbReference type="InterPro" id="IPR029787">
    <property type="entry name" value="Nucleotide_cyclase"/>
</dbReference>
<evidence type="ECO:0000259" key="3">
    <source>
        <dbReference type="PROSITE" id="PS50883"/>
    </source>
</evidence>
<dbReference type="InterPro" id="IPR029016">
    <property type="entry name" value="GAF-like_dom_sf"/>
</dbReference>
<dbReference type="InterPro" id="IPR052155">
    <property type="entry name" value="Biofilm_reg_signaling"/>
</dbReference>
<dbReference type="Gene3D" id="3.30.450.20">
    <property type="entry name" value="PAS domain"/>
    <property type="match status" value="6"/>
</dbReference>
<organism evidence="5 6">
    <name type="scientific">Hoeflea halophila</name>
    <dbReference type="NCBI Taxonomy" id="714899"/>
    <lineage>
        <taxon>Bacteria</taxon>
        <taxon>Pseudomonadati</taxon>
        <taxon>Pseudomonadota</taxon>
        <taxon>Alphaproteobacteria</taxon>
        <taxon>Hyphomicrobiales</taxon>
        <taxon>Rhizobiaceae</taxon>
        <taxon>Hoeflea</taxon>
    </lineage>
</organism>
<evidence type="ECO:0000313" key="5">
    <source>
        <dbReference type="EMBL" id="SOE17983.1"/>
    </source>
</evidence>
<dbReference type="Pfam" id="PF08447">
    <property type="entry name" value="PAS_3"/>
    <property type="match status" value="4"/>
</dbReference>
<keyword evidence="6" id="KW-1185">Reference proteome</keyword>
<reference evidence="6" key="1">
    <citation type="submission" date="2017-08" db="EMBL/GenBank/DDBJ databases">
        <authorList>
            <person name="Varghese N."/>
            <person name="Submissions S."/>
        </authorList>
    </citation>
    <scope>NUCLEOTIDE SEQUENCE [LARGE SCALE GENOMIC DNA]</scope>
    <source>
        <strain evidence="6">KCTC 23107</strain>
    </source>
</reference>
<dbReference type="PROSITE" id="PS50113">
    <property type="entry name" value="PAC"/>
    <property type="match status" value="6"/>
</dbReference>
<dbReference type="PROSITE" id="PS50887">
    <property type="entry name" value="GGDEF"/>
    <property type="match status" value="1"/>
</dbReference>
<dbReference type="InterPro" id="IPR000160">
    <property type="entry name" value="GGDEF_dom"/>
</dbReference>
<dbReference type="Proteomes" id="UP000219465">
    <property type="component" value="Unassembled WGS sequence"/>
</dbReference>
<dbReference type="Pfam" id="PF00990">
    <property type="entry name" value="GGDEF"/>
    <property type="match status" value="1"/>
</dbReference>
<dbReference type="InterPro" id="IPR001610">
    <property type="entry name" value="PAC"/>
</dbReference>
<dbReference type="InterPro" id="IPR001633">
    <property type="entry name" value="EAL_dom"/>
</dbReference>
<evidence type="ECO:0000259" key="1">
    <source>
        <dbReference type="PROSITE" id="PS50112"/>
    </source>
</evidence>
<dbReference type="SMART" id="SM00267">
    <property type="entry name" value="GGDEF"/>
    <property type="match status" value="1"/>
</dbReference>
<dbReference type="InterPro" id="IPR003018">
    <property type="entry name" value="GAF"/>
</dbReference>
<proteinExistence type="predicted"/>
<sequence>MNKQDLPLGEATRLKALRDLHVLDTAPEREFEALVNAAALVCGTPVSLITLVEQDRQWFKANFGLPGATETPRDISFCAHAIYGEGIMEVEDATADPRFADNPLVTGKPDFRFYAGVPLTLSCGENVGTLCVIGHAPHKLTPEQREILGHLGYAATRALEARLALDEEQQLRLTQSRAASIVENSLDAIVTVGTDGIIELWNAAAEEMFGYTAEEAVGRPVSMILPLDSEQTESFAGTFPEGREADFRETFRRTRDGRVIPVSISTGPVYSKDGEVIARTDIIRDISESVAAKQGLNEERQRLQNILEGTGAGTWEWNVQTGETRYNERWAEIIGYTLDELKPISIETWLKHTEPDDLEGSRKALKRHFDGETETYRFEARMRHKSGHWVWVLDRGKVITRTPDGKPEWMFGTRQDINERKLQQDDLRKSQIFLDKTGRLAGIGGWEMDLVTGEIIWSDETCRIHGLEPGYTPVLEEALNFYAPEARSVVQAAVEKSIETGEGWDIEVPFNRADGIRIWVRTTGSTEFDNGVPVRLAGAFQDITEQVEQRLALEVLSERQAVATENGRIGIWDADLVNRTTHYSEMWCQLLGYTRTEMGDGLERWLDLLHPDDRERVKGADLAHIAGKTPFFEEQIRMRHKNGSWVWILDRGRVIARDAEGKPTRMIGTHIDITSQKQAEEKQLELAERITLATDSGGIGIWEVDLVRNEAVWDSWMYRLFGVNESHTEPVAEIWRRHVHPEDLDRMEQAVKRAIVGVAPLEEEYRIIHPDNSIHYIRVSANVTSNEPGRALKIVGAAWDVTRVRTMALELEEQHELLRVTLHSIGDAVMTTDARGIVQWLNPVAERMTGWSISEAEGKPSHAVFNIVHEETRQTAPDPIAACLDKVEVVGLDHDTMLLSRDGREFSIEDSAAPIRSSDGETLGAVLVFHDVSEQRRLSREMRHRATHDPLTGLINRVEFDRRLASVFEKSVVEETPNALLYIDLDQFKIVNDSCGHAVGDVLLKQVSKLLCETIRSGDTLARLGGDEFAVILQRCSIENATRIAQNMCDRMSDFRFVHGDKRFRVGTSIGLVPVDGSMPSVASILQAADSSCYVAKEAGRNRVQVWVDSDEALATRSGEMRWASRIEQALDEDRFVLFVQDIRPFDGAASGRHAELLIRMKHEDGSLISPSAFLPSAERFNLASRIDRWVLSRAVEWIAESTRDSDIATISLNLSGQSVGDRSFHLHALEVLEQAGEDICTRLCFEITETAAITNLADASSFIEKVREKSVRVALDDFGAGASSFGYLKRFPVDYLKIDGQFIRDLIDDPLNDATVRCFVEVARVLGIQTIAEYVGDDEVMAKLKEIGVDFGQGFHLHKPEPLRNQAA</sequence>
<gene>
    <name evidence="5" type="ORF">SAMN05877838_2891</name>
</gene>
<dbReference type="EMBL" id="OCPC01000004">
    <property type="protein sequence ID" value="SOE17983.1"/>
    <property type="molecule type" value="Genomic_DNA"/>
</dbReference>
<dbReference type="InterPro" id="IPR035919">
    <property type="entry name" value="EAL_sf"/>
</dbReference>
<dbReference type="SMART" id="SM00086">
    <property type="entry name" value="PAC"/>
    <property type="match status" value="6"/>
</dbReference>
<dbReference type="InterPro" id="IPR043128">
    <property type="entry name" value="Rev_trsase/Diguanyl_cyclase"/>
</dbReference>
<feature type="domain" description="PAC" evidence="2">
    <location>
        <begin position="245"/>
        <end position="298"/>
    </location>
</feature>
<dbReference type="Gene3D" id="3.30.450.40">
    <property type="match status" value="1"/>
</dbReference>
<dbReference type="Gene3D" id="2.10.70.100">
    <property type="match status" value="1"/>
</dbReference>
<dbReference type="CDD" id="cd01948">
    <property type="entry name" value="EAL"/>
    <property type="match status" value="1"/>
</dbReference>
<dbReference type="CDD" id="cd00130">
    <property type="entry name" value="PAS"/>
    <property type="match status" value="6"/>
</dbReference>
<dbReference type="SUPFAM" id="SSF55781">
    <property type="entry name" value="GAF domain-like"/>
    <property type="match status" value="1"/>
</dbReference>
<feature type="domain" description="PAC" evidence="2">
    <location>
        <begin position="376"/>
        <end position="429"/>
    </location>
</feature>
<dbReference type="SUPFAM" id="SSF55073">
    <property type="entry name" value="Nucleotide cyclase"/>
    <property type="match status" value="1"/>
</dbReference>
<feature type="domain" description="PAC" evidence="2">
    <location>
        <begin position="632"/>
        <end position="685"/>
    </location>
</feature>
<feature type="domain" description="GGDEF" evidence="4">
    <location>
        <begin position="976"/>
        <end position="1109"/>
    </location>
</feature>
<feature type="domain" description="PAC" evidence="2">
    <location>
        <begin position="761"/>
        <end position="813"/>
    </location>
</feature>
<dbReference type="NCBIfam" id="TIGR00254">
    <property type="entry name" value="GGDEF"/>
    <property type="match status" value="1"/>
</dbReference>
<dbReference type="Gene3D" id="3.20.20.450">
    <property type="entry name" value="EAL domain"/>
    <property type="match status" value="1"/>
</dbReference>
<dbReference type="GO" id="GO:0003824">
    <property type="term" value="F:catalytic activity"/>
    <property type="evidence" value="ECO:0007669"/>
    <property type="project" value="UniProtKB-ARBA"/>
</dbReference>
<feature type="domain" description="PAS" evidence="1">
    <location>
        <begin position="299"/>
        <end position="372"/>
    </location>
</feature>
<dbReference type="InterPro" id="IPR000700">
    <property type="entry name" value="PAS-assoc_C"/>
</dbReference>
<dbReference type="SUPFAM" id="SSF55785">
    <property type="entry name" value="PYP-like sensor domain (PAS domain)"/>
    <property type="match status" value="6"/>
</dbReference>
<feature type="domain" description="PAC" evidence="2">
    <location>
        <begin position="504"/>
        <end position="555"/>
    </location>
</feature>
<dbReference type="SMART" id="SM00065">
    <property type="entry name" value="GAF"/>
    <property type="match status" value="1"/>
</dbReference>
<protein>
    <submittedName>
        <fullName evidence="5">PAS domain S-box-containing protein/diguanylate cyclase (GGDEF)-like protein</fullName>
    </submittedName>
</protein>
<dbReference type="InterPro" id="IPR013655">
    <property type="entry name" value="PAS_fold_3"/>
</dbReference>
<feature type="domain" description="PAC" evidence="2">
    <location>
        <begin position="892"/>
        <end position="944"/>
    </location>
</feature>
<dbReference type="Pfam" id="PF00563">
    <property type="entry name" value="EAL"/>
    <property type="match status" value="1"/>
</dbReference>
<dbReference type="InterPro" id="IPR035965">
    <property type="entry name" value="PAS-like_dom_sf"/>
</dbReference>
<dbReference type="CDD" id="cd01949">
    <property type="entry name" value="GGDEF"/>
    <property type="match status" value="1"/>
</dbReference>
<dbReference type="SMART" id="SM00091">
    <property type="entry name" value="PAS"/>
    <property type="match status" value="5"/>
</dbReference>